<comment type="similarity">
    <text evidence="3">Belongs to the pseudouridine synthase RluA family.</text>
</comment>
<gene>
    <name evidence="5" type="ORF">K493DRAFT_331015</name>
</gene>
<evidence type="ECO:0000256" key="1">
    <source>
        <dbReference type="PIRSR" id="PIRSR606225-1"/>
    </source>
</evidence>
<evidence type="ECO:0000313" key="6">
    <source>
        <dbReference type="Proteomes" id="UP000193498"/>
    </source>
</evidence>
<accession>A0A1Y1XVU0</accession>
<dbReference type="PROSITE" id="PS50889">
    <property type="entry name" value="S4"/>
    <property type="match status" value="1"/>
</dbReference>
<protein>
    <recommendedName>
        <fullName evidence="3">Pseudouridine synthase</fullName>
        <ecNumber evidence="3">5.4.99.-</ecNumber>
    </recommendedName>
</protein>
<dbReference type="InParanoid" id="A0A1Y1XVU0"/>
<dbReference type="GO" id="GO:0000455">
    <property type="term" value="P:enzyme-directed rRNA pseudouridine synthesis"/>
    <property type="evidence" value="ECO:0007669"/>
    <property type="project" value="TreeGrafter"/>
</dbReference>
<dbReference type="CDD" id="cd02557">
    <property type="entry name" value="PseudoU_synth_ScRIB2"/>
    <property type="match status" value="1"/>
</dbReference>
<dbReference type="FunCoup" id="A0A1Y1XVU0">
    <property type="interactions" value="397"/>
</dbReference>
<dbReference type="STRING" id="1314790.A0A1Y1XVU0"/>
<sequence>MQFLRHSASRTLSGVSKVSIRFISCERNAGHRVRRKDLRSSEQDVEYVLKNGLRHVEPYFFTHKTFAKERWLGRPLVSVLQTEFKDRPSEYYQTAVMEGWVTVNGVKVSPDYTFKPHDILAHTLHRHEPPVTSDHIKIIYEDENMLVVDKPASIPVHPTGRYQHNSILNILKHDHGYQSLFPANRLDRLTSGILIFARTKESAQLIEKAMRAREIQKQYVCRVLGEFPREVVCDERLLTVSHRLGLNVVSPQGKESTTVFERLFFDGETSIVRCKPVTGRTHQIRVHLQYLGHPIANDPLYANSNAWGPDRGKGKVYDAAECESVIEELVAHEFLSGGKVMPERALCQTCNIPTYYDPQPGQLCIWLHAIQYALNNFTFQTDLPLWASRDYSPEKYRHLIQF</sequence>
<dbReference type="GO" id="GO:0009982">
    <property type="term" value="F:pseudouridine synthase activity"/>
    <property type="evidence" value="ECO:0007669"/>
    <property type="project" value="InterPro"/>
</dbReference>
<dbReference type="InterPro" id="IPR020103">
    <property type="entry name" value="PsdUridine_synth_cat_dom_sf"/>
</dbReference>
<evidence type="ECO:0000259" key="4">
    <source>
        <dbReference type="Pfam" id="PF00849"/>
    </source>
</evidence>
<dbReference type="EMBL" id="MCFE01000415">
    <property type="protein sequence ID" value="ORX89882.1"/>
    <property type="molecule type" value="Genomic_DNA"/>
</dbReference>
<dbReference type="AlphaFoldDB" id="A0A1Y1XVU0"/>
<dbReference type="Pfam" id="PF00849">
    <property type="entry name" value="PseudoU_synth_2"/>
    <property type="match status" value="1"/>
</dbReference>
<evidence type="ECO:0000313" key="5">
    <source>
        <dbReference type="EMBL" id="ORX89882.1"/>
    </source>
</evidence>
<feature type="domain" description="Pseudouridine synthase RsuA/RluA-like" evidence="4">
    <location>
        <begin position="144"/>
        <end position="289"/>
    </location>
</feature>
<dbReference type="GO" id="GO:0003723">
    <property type="term" value="F:RNA binding"/>
    <property type="evidence" value="ECO:0007669"/>
    <property type="project" value="UniProtKB-KW"/>
</dbReference>
<dbReference type="PROSITE" id="PS01129">
    <property type="entry name" value="PSI_RLU"/>
    <property type="match status" value="1"/>
</dbReference>
<reference evidence="5 6" key="1">
    <citation type="submission" date="2016-07" db="EMBL/GenBank/DDBJ databases">
        <title>Pervasive Adenine N6-methylation of Active Genes in Fungi.</title>
        <authorList>
            <consortium name="DOE Joint Genome Institute"/>
            <person name="Mondo S.J."/>
            <person name="Dannebaum R.O."/>
            <person name="Kuo R.C."/>
            <person name="Labutti K."/>
            <person name="Haridas S."/>
            <person name="Kuo A."/>
            <person name="Salamov A."/>
            <person name="Ahrendt S.R."/>
            <person name="Lipzen A."/>
            <person name="Sullivan W."/>
            <person name="Andreopoulos W.B."/>
            <person name="Clum A."/>
            <person name="Lindquist E."/>
            <person name="Daum C."/>
            <person name="Ramamoorthy G.K."/>
            <person name="Gryganskyi A."/>
            <person name="Culley D."/>
            <person name="Magnuson J.K."/>
            <person name="James T.Y."/>
            <person name="O'Malley M.A."/>
            <person name="Stajich J.E."/>
            <person name="Spatafora J.W."/>
            <person name="Visel A."/>
            <person name="Grigoriev I.V."/>
        </authorList>
    </citation>
    <scope>NUCLEOTIDE SEQUENCE [LARGE SCALE GENOMIC DNA]</scope>
    <source>
        <strain evidence="5 6">CBS 931.73</strain>
    </source>
</reference>
<comment type="catalytic activity">
    <reaction evidence="3">
        <text>a uridine in RNA = a pseudouridine in RNA</text>
        <dbReference type="Rhea" id="RHEA:48348"/>
        <dbReference type="Rhea" id="RHEA-COMP:12068"/>
        <dbReference type="Rhea" id="RHEA-COMP:12069"/>
        <dbReference type="ChEBI" id="CHEBI:65314"/>
        <dbReference type="ChEBI" id="CHEBI:65315"/>
    </reaction>
</comment>
<dbReference type="InterPro" id="IPR006224">
    <property type="entry name" value="PsdUridine_synth_RluA-like_CS"/>
</dbReference>
<feature type="active site" evidence="1">
    <location>
        <position position="187"/>
    </location>
</feature>
<dbReference type="InterPro" id="IPR050188">
    <property type="entry name" value="RluA_PseudoU_synthase"/>
</dbReference>
<comment type="function">
    <text evidence="3">Responsible for synthesis of pseudouridine from uracil.</text>
</comment>
<keyword evidence="6" id="KW-1185">Reference proteome</keyword>
<keyword evidence="2" id="KW-0694">RNA-binding</keyword>
<dbReference type="NCBIfam" id="TIGR00005">
    <property type="entry name" value="rluA_subfam"/>
    <property type="match status" value="1"/>
</dbReference>
<comment type="caution">
    <text evidence="5">The sequence shown here is derived from an EMBL/GenBank/DDBJ whole genome shotgun (WGS) entry which is preliminary data.</text>
</comment>
<keyword evidence="3" id="KW-0413">Isomerase</keyword>
<dbReference type="Gene3D" id="3.30.2350.10">
    <property type="entry name" value="Pseudouridine synthase"/>
    <property type="match status" value="1"/>
</dbReference>
<name>A0A1Y1XVU0_9FUNG</name>
<dbReference type="InterPro" id="IPR006225">
    <property type="entry name" value="PsdUridine_synth_RluC/D"/>
</dbReference>
<dbReference type="PANTHER" id="PTHR21600">
    <property type="entry name" value="MITOCHONDRIAL RNA PSEUDOURIDINE SYNTHASE"/>
    <property type="match status" value="1"/>
</dbReference>
<evidence type="ECO:0000256" key="2">
    <source>
        <dbReference type="PROSITE-ProRule" id="PRU00182"/>
    </source>
</evidence>
<dbReference type="OrthoDB" id="424794at2759"/>
<organism evidence="5 6">
    <name type="scientific">Basidiobolus meristosporus CBS 931.73</name>
    <dbReference type="NCBI Taxonomy" id="1314790"/>
    <lineage>
        <taxon>Eukaryota</taxon>
        <taxon>Fungi</taxon>
        <taxon>Fungi incertae sedis</taxon>
        <taxon>Zoopagomycota</taxon>
        <taxon>Entomophthoromycotina</taxon>
        <taxon>Basidiobolomycetes</taxon>
        <taxon>Basidiobolales</taxon>
        <taxon>Basidiobolaceae</taxon>
        <taxon>Basidiobolus</taxon>
    </lineage>
</organism>
<proteinExistence type="inferred from homology"/>
<dbReference type="InterPro" id="IPR006145">
    <property type="entry name" value="PsdUridine_synth_RsuA/RluA"/>
</dbReference>
<dbReference type="SUPFAM" id="SSF55120">
    <property type="entry name" value="Pseudouridine synthase"/>
    <property type="match status" value="1"/>
</dbReference>
<dbReference type="CDD" id="cd00165">
    <property type="entry name" value="S4"/>
    <property type="match status" value="1"/>
</dbReference>
<dbReference type="Proteomes" id="UP000193498">
    <property type="component" value="Unassembled WGS sequence"/>
</dbReference>
<dbReference type="PANTHER" id="PTHR21600:SF40">
    <property type="entry name" value="PSEUDOURIDYLATE SYNTHASE RPUSD2"/>
    <property type="match status" value="1"/>
</dbReference>
<evidence type="ECO:0000256" key="3">
    <source>
        <dbReference type="RuleBase" id="RU362028"/>
    </source>
</evidence>
<dbReference type="EC" id="5.4.99.-" evidence="3"/>